<dbReference type="GO" id="GO:0019285">
    <property type="term" value="P:glycine betaine biosynthetic process from choline"/>
    <property type="evidence" value="ECO:0007669"/>
    <property type="project" value="TreeGrafter"/>
</dbReference>
<protein>
    <submittedName>
        <fullName evidence="9">Choline dehydrogenase</fullName>
        <ecNumber evidence="9">1.1.99.1</ecNumber>
    </submittedName>
</protein>
<dbReference type="Gene3D" id="3.50.50.60">
    <property type="entry name" value="FAD/NAD(P)-binding domain"/>
    <property type="match status" value="1"/>
</dbReference>
<dbReference type="Proteomes" id="UP000319897">
    <property type="component" value="Unassembled WGS sequence"/>
</dbReference>
<dbReference type="PIRSF" id="PIRSF000137">
    <property type="entry name" value="Alcohol_oxidase"/>
    <property type="match status" value="1"/>
</dbReference>
<dbReference type="RefSeq" id="WP_140927307.1">
    <property type="nucleotide sequence ID" value="NZ_VFSU01000016.1"/>
</dbReference>
<dbReference type="InterPro" id="IPR007867">
    <property type="entry name" value="GMC_OxRtase_C"/>
</dbReference>
<comment type="similarity">
    <text evidence="2 6">Belongs to the GMC oxidoreductase family.</text>
</comment>
<gene>
    <name evidence="9" type="ORF">FJQ54_04935</name>
</gene>
<evidence type="ECO:0000256" key="4">
    <source>
        <dbReference type="ARBA" id="ARBA00022827"/>
    </source>
</evidence>
<dbReference type="EC" id="1.1.99.1" evidence="9"/>
<feature type="domain" description="Glucose-methanol-choline oxidoreductase N-terminal" evidence="7">
    <location>
        <begin position="84"/>
        <end position="107"/>
    </location>
</feature>
<dbReference type="InterPro" id="IPR036188">
    <property type="entry name" value="FAD/NAD-bd_sf"/>
</dbReference>
<dbReference type="OrthoDB" id="9785276at2"/>
<evidence type="ECO:0000256" key="3">
    <source>
        <dbReference type="ARBA" id="ARBA00022630"/>
    </source>
</evidence>
<dbReference type="GO" id="GO:0050660">
    <property type="term" value="F:flavin adenine dinucleotide binding"/>
    <property type="evidence" value="ECO:0007669"/>
    <property type="project" value="InterPro"/>
</dbReference>
<dbReference type="Pfam" id="PF05199">
    <property type="entry name" value="GMC_oxred_C"/>
    <property type="match status" value="1"/>
</dbReference>
<keyword evidence="4 5" id="KW-0274">FAD</keyword>
<proteinExistence type="inferred from homology"/>
<dbReference type="PANTHER" id="PTHR11552:SF147">
    <property type="entry name" value="CHOLINE DEHYDROGENASE, MITOCHONDRIAL"/>
    <property type="match status" value="1"/>
</dbReference>
<dbReference type="NCBIfam" id="NF002550">
    <property type="entry name" value="PRK02106.1"/>
    <property type="match status" value="1"/>
</dbReference>
<organism evidence="9 10">
    <name type="scientific">Sandaracinobacter neustonicus</name>
    <dbReference type="NCBI Taxonomy" id="1715348"/>
    <lineage>
        <taxon>Bacteria</taxon>
        <taxon>Pseudomonadati</taxon>
        <taxon>Pseudomonadota</taxon>
        <taxon>Alphaproteobacteria</taxon>
        <taxon>Sphingomonadales</taxon>
        <taxon>Sphingosinicellaceae</taxon>
        <taxon>Sandaracinobacter</taxon>
    </lineage>
</organism>
<dbReference type="PANTHER" id="PTHR11552">
    <property type="entry name" value="GLUCOSE-METHANOL-CHOLINE GMC OXIDOREDUCTASE"/>
    <property type="match status" value="1"/>
</dbReference>
<dbReference type="EMBL" id="VFSU01000016">
    <property type="protein sequence ID" value="TPE62868.1"/>
    <property type="molecule type" value="Genomic_DNA"/>
</dbReference>
<name>A0A501XQ88_9SPHN</name>
<dbReference type="SUPFAM" id="SSF51905">
    <property type="entry name" value="FAD/NAD(P)-binding domain"/>
    <property type="match status" value="1"/>
</dbReference>
<evidence type="ECO:0000256" key="1">
    <source>
        <dbReference type="ARBA" id="ARBA00001974"/>
    </source>
</evidence>
<comment type="cofactor">
    <cofactor evidence="1 5">
        <name>FAD</name>
        <dbReference type="ChEBI" id="CHEBI:57692"/>
    </cofactor>
</comment>
<evidence type="ECO:0000313" key="9">
    <source>
        <dbReference type="EMBL" id="TPE62868.1"/>
    </source>
</evidence>
<dbReference type="GO" id="GO:0008812">
    <property type="term" value="F:choline dehydrogenase activity"/>
    <property type="evidence" value="ECO:0007669"/>
    <property type="project" value="UniProtKB-EC"/>
</dbReference>
<evidence type="ECO:0000256" key="2">
    <source>
        <dbReference type="ARBA" id="ARBA00010790"/>
    </source>
</evidence>
<evidence type="ECO:0000313" key="10">
    <source>
        <dbReference type="Proteomes" id="UP000319897"/>
    </source>
</evidence>
<dbReference type="Pfam" id="PF00732">
    <property type="entry name" value="GMC_oxred_N"/>
    <property type="match status" value="1"/>
</dbReference>
<dbReference type="AlphaFoldDB" id="A0A501XQ88"/>
<dbReference type="InterPro" id="IPR012132">
    <property type="entry name" value="GMC_OxRdtase"/>
</dbReference>
<dbReference type="GO" id="GO:0016020">
    <property type="term" value="C:membrane"/>
    <property type="evidence" value="ECO:0007669"/>
    <property type="project" value="TreeGrafter"/>
</dbReference>
<reference evidence="9 10" key="1">
    <citation type="submission" date="2019-06" db="EMBL/GenBank/DDBJ databases">
        <authorList>
            <person name="Lee I."/>
            <person name="Jang G.I."/>
            <person name="Hwang C.Y."/>
        </authorList>
    </citation>
    <scope>NUCLEOTIDE SEQUENCE [LARGE SCALE GENOMIC DNA]</scope>
    <source>
        <strain evidence="9 10">PAMC 28131</strain>
    </source>
</reference>
<dbReference type="PROSITE" id="PS00623">
    <property type="entry name" value="GMC_OXRED_1"/>
    <property type="match status" value="1"/>
</dbReference>
<keyword evidence="3 6" id="KW-0285">Flavoprotein</keyword>
<evidence type="ECO:0000259" key="7">
    <source>
        <dbReference type="PROSITE" id="PS00623"/>
    </source>
</evidence>
<evidence type="ECO:0000256" key="6">
    <source>
        <dbReference type="RuleBase" id="RU003968"/>
    </source>
</evidence>
<comment type="caution">
    <text evidence="9">The sequence shown here is derived from an EMBL/GenBank/DDBJ whole genome shotgun (WGS) entry which is preliminary data.</text>
</comment>
<dbReference type="InterPro" id="IPR000172">
    <property type="entry name" value="GMC_OxRdtase_N"/>
</dbReference>
<keyword evidence="9" id="KW-0560">Oxidoreductase</keyword>
<accession>A0A501XQ88</accession>
<dbReference type="Gene3D" id="3.30.560.10">
    <property type="entry name" value="Glucose Oxidase, domain 3"/>
    <property type="match status" value="1"/>
</dbReference>
<dbReference type="SUPFAM" id="SSF54373">
    <property type="entry name" value="FAD-linked reductases, C-terminal domain"/>
    <property type="match status" value="1"/>
</dbReference>
<evidence type="ECO:0000259" key="8">
    <source>
        <dbReference type="PROSITE" id="PS00624"/>
    </source>
</evidence>
<keyword evidence="10" id="KW-1185">Reference proteome</keyword>
<evidence type="ECO:0000256" key="5">
    <source>
        <dbReference type="PIRSR" id="PIRSR000137-2"/>
    </source>
</evidence>
<sequence>MDDFDFVIVGAGSAGCVLAARLSEDAGTRVALLEAGGSDKAMLVQMPAGIGEIIPPEKNSDLNWGFWTEPQAQLNGRKLYWPRGRTLGGSSSINGMVYIRGHSSDYDRWAQIGCTGWGWADVLPYFRKAEDSDRGSSDWHGSGGPLATTRRVLPHVLNEAFIEAGAEAGWPRTDDFNGPQFEGVGGYDSTIRGGQRCSAARAYLTDAVQRRPNLKIITGALAEKVIFEGKRAVGVSYSGGQTVRGRRVILSGGAINSPQLLLLSGVGPGAQLKALGLQTVADRAQVGQNLQDHLDVLVQWKCSQPITLNANTNPLVKLWTGLNWILRKQGNASYMPTAVGAFVSTREGLAAPDIQMHFMPVKGMAHGVGGLTPEHGYQVHVCQVRPESRGAIWLKSPDPRAHPAIDPRYLSAPEDLDTLLKGVEIARAIGRQPALAPYNAGEAWPGEAVQGAALADKLKGWAETIYHPVGTCRMGADVDAVTDIALNVNGVEGLMVVDASVMPYLVSGNTNAPTIMIAEKAADQLRRAQKSGAKLAA</sequence>
<dbReference type="PROSITE" id="PS00624">
    <property type="entry name" value="GMC_OXRED_2"/>
    <property type="match status" value="1"/>
</dbReference>
<feature type="binding site" evidence="5">
    <location>
        <begin position="94"/>
        <end position="97"/>
    </location>
    <ligand>
        <name>FAD</name>
        <dbReference type="ChEBI" id="CHEBI:57692"/>
    </ligand>
</feature>
<feature type="domain" description="Glucose-methanol-choline oxidoreductase N-terminal" evidence="8">
    <location>
        <begin position="253"/>
        <end position="267"/>
    </location>
</feature>